<dbReference type="PANTHER" id="PTHR35446:SF2">
    <property type="entry name" value="CARBOXYMUCONOLACTONE DECARBOXYLASE-LIKE DOMAIN-CONTAINING PROTEIN"/>
    <property type="match status" value="1"/>
</dbReference>
<sequence length="186" mass="20626">MADTVLQRIPRDQLSSEWQGAWDMLNGLTGEPTFIEAMANAPELLQFAMVEFYQKIFFGGRVAEKYKQLLRLRLSLAHGCRSCNLQNTAGLKSIGYDQGHIDAIEGDRSVFEPAERAVLEFGDEMLLTNPAGRLDRDLYAKLRAQFDDAQICELGVVAGFIGGMAKMAFVLDLVEKEQTCPFVAAA</sequence>
<dbReference type="InterPro" id="IPR029032">
    <property type="entry name" value="AhpD-like"/>
</dbReference>
<gene>
    <name evidence="1" type="ORF">H9L15_09870</name>
</gene>
<name>A0ABX6SZ01_9SPHN</name>
<organism evidence="1 2">
    <name type="scientific">Sphingomonas daechungensis</name>
    <dbReference type="NCBI Taxonomy" id="1176646"/>
    <lineage>
        <taxon>Bacteria</taxon>
        <taxon>Pseudomonadati</taxon>
        <taxon>Pseudomonadota</taxon>
        <taxon>Alphaproteobacteria</taxon>
        <taxon>Sphingomonadales</taxon>
        <taxon>Sphingomonadaceae</taxon>
        <taxon>Sphingomonas</taxon>
    </lineage>
</organism>
<dbReference type="Proteomes" id="UP000516134">
    <property type="component" value="Chromosome"/>
</dbReference>
<protein>
    <submittedName>
        <fullName evidence="1">Carboxymuconolactone decarboxylase family protein</fullName>
    </submittedName>
</protein>
<dbReference type="Gene3D" id="1.20.1290.10">
    <property type="entry name" value="AhpD-like"/>
    <property type="match status" value="1"/>
</dbReference>
<dbReference type="EMBL" id="CP060780">
    <property type="protein sequence ID" value="QNP42534.1"/>
    <property type="molecule type" value="Genomic_DNA"/>
</dbReference>
<proteinExistence type="predicted"/>
<dbReference type="SUPFAM" id="SSF69118">
    <property type="entry name" value="AhpD-like"/>
    <property type="match status" value="1"/>
</dbReference>
<evidence type="ECO:0000313" key="2">
    <source>
        <dbReference type="Proteomes" id="UP000516134"/>
    </source>
</evidence>
<dbReference type="PANTHER" id="PTHR35446">
    <property type="entry name" value="SI:CH211-175M2.5"/>
    <property type="match status" value="1"/>
</dbReference>
<dbReference type="RefSeq" id="WP_187713966.1">
    <property type="nucleotide sequence ID" value="NZ_BAABJC010000001.1"/>
</dbReference>
<accession>A0ABX6SZ01</accession>
<evidence type="ECO:0000313" key="1">
    <source>
        <dbReference type="EMBL" id="QNP42534.1"/>
    </source>
</evidence>
<reference evidence="1 2" key="1">
    <citation type="submission" date="2020-08" db="EMBL/GenBank/DDBJ databases">
        <title>Genome sequence of Sphingomonas daechungensis KACC 18115T.</title>
        <authorList>
            <person name="Hyun D.-W."/>
            <person name="Bae J.-W."/>
        </authorList>
    </citation>
    <scope>NUCLEOTIDE SEQUENCE [LARGE SCALE GENOMIC DNA]</scope>
    <source>
        <strain evidence="1 2">KACC 18115</strain>
    </source>
</reference>
<keyword evidence="2" id="KW-1185">Reference proteome</keyword>